<sequence>MTAPTSKGPTMVTSPVPASPVPAAPPSPDHPRRRGSHRRPPRRWLLVAAAVLLAGAAGSLLLLLRPGAPAAGPPRTMNVYLRADATPAQQAAVRAALVGDRRLADVRFVDRAAALAHFRETFGEVDPDLVARTRGGDLPESFRAAVRPDVVDHRGVVAAYCALAGVERADIPLAAAGSRPVVVQCGN</sequence>
<feature type="domain" description="FtsX extracellular" evidence="3">
    <location>
        <begin position="77"/>
        <end position="167"/>
    </location>
</feature>
<protein>
    <recommendedName>
        <fullName evidence="3">FtsX extracellular domain-containing protein</fullName>
    </recommendedName>
</protein>
<dbReference type="InterPro" id="IPR040690">
    <property type="entry name" value="FtsX_ECD"/>
</dbReference>
<keyword evidence="2" id="KW-0472">Membrane</keyword>
<evidence type="ECO:0000256" key="2">
    <source>
        <dbReference type="SAM" id="Phobius"/>
    </source>
</evidence>
<dbReference type="Pfam" id="PF18075">
    <property type="entry name" value="FtsX_ECD"/>
    <property type="match status" value="1"/>
</dbReference>
<keyword evidence="5" id="KW-1185">Reference proteome</keyword>
<keyword evidence="2" id="KW-1133">Transmembrane helix</keyword>
<feature type="compositionally biased region" description="Basic residues" evidence="1">
    <location>
        <begin position="31"/>
        <end position="40"/>
    </location>
</feature>
<dbReference type="EMBL" id="BMQB01000003">
    <property type="protein sequence ID" value="GGJ89662.1"/>
    <property type="molecule type" value="Genomic_DNA"/>
</dbReference>
<organism evidence="4 5">
    <name type="scientific">Pilimelia anulata</name>
    <dbReference type="NCBI Taxonomy" id="53371"/>
    <lineage>
        <taxon>Bacteria</taxon>
        <taxon>Bacillati</taxon>
        <taxon>Actinomycetota</taxon>
        <taxon>Actinomycetes</taxon>
        <taxon>Micromonosporales</taxon>
        <taxon>Micromonosporaceae</taxon>
        <taxon>Pilimelia</taxon>
    </lineage>
</organism>
<dbReference type="Gene3D" id="3.30.70.3040">
    <property type="match status" value="1"/>
</dbReference>
<proteinExistence type="predicted"/>
<name>A0A8J3B929_9ACTN</name>
<reference evidence="4" key="2">
    <citation type="submission" date="2020-09" db="EMBL/GenBank/DDBJ databases">
        <authorList>
            <person name="Sun Q."/>
            <person name="Ohkuma M."/>
        </authorList>
    </citation>
    <scope>NUCLEOTIDE SEQUENCE</scope>
    <source>
        <strain evidence="4">JCM 3090</strain>
    </source>
</reference>
<dbReference type="RefSeq" id="WP_189169714.1">
    <property type="nucleotide sequence ID" value="NZ_BMQB01000003.1"/>
</dbReference>
<feature type="transmembrane region" description="Helical" evidence="2">
    <location>
        <begin position="44"/>
        <end position="64"/>
    </location>
</feature>
<accession>A0A8J3B929</accession>
<dbReference type="PROSITE" id="PS51318">
    <property type="entry name" value="TAT"/>
    <property type="match status" value="1"/>
</dbReference>
<evidence type="ECO:0000313" key="5">
    <source>
        <dbReference type="Proteomes" id="UP000649739"/>
    </source>
</evidence>
<gene>
    <name evidence="4" type="ORF">GCM10010123_19240</name>
</gene>
<feature type="region of interest" description="Disordered" evidence="1">
    <location>
        <begin position="1"/>
        <end position="40"/>
    </location>
</feature>
<reference evidence="4" key="1">
    <citation type="journal article" date="2014" name="Int. J. Syst. Evol. Microbiol.">
        <title>Complete genome sequence of Corynebacterium casei LMG S-19264T (=DSM 44701T), isolated from a smear-ripened cheese.</title>
        <authorList>
            <consortium name="US DOE Joint Genome Institute (JGI-PGF)"/>
            <person name="Walter F."/>
            <person name="Albersmeier A."/>
            <person name="Kalinowski J."/>
            <person name="Ruckert C."/>
        </authorList>
    </citation>
    <scope>NUCLEOTIDE SEQUENCE</scope>
    <source>
        <strain evidence="4">JCM 3090</strain>
    </source>
</reference>
<comment type="caution">
    <text evidence="4">The sequence shown here is derived from an EMBL/GenBank/DDBJ whole genome shotgun (WGS) entry which is preliminary data.</text>
</comment>
<evidence type="ECO:0000259" key="3">
    <source>
        <dbReference type="Pfam" id="PF18075"/>
    </source>
</evidence>
<keyword evidence="2" id="KW-0812">Transmembrane</keyword>
<evidence type="ECO:0000256" key="1">
    <source>
        <dbReference type="SAM" id="MobiDB-lite"/>
    </source>
</evidence>
<feature type="compositionally biased region" description="Pro residues" evidence="1">
    <location>
        <begin position="17"/>
        <end position="28"/>
    </location>
</feature>
<dbReference type="InterPro" id="IPR006311">
    <property type="entry name" value="TAT_signal"/>
</dbReference>
<dbReference type="Proteomes" id="UP000649739">
    <property type="component" value="Unassembled WGS sequence"/>
</dbReference>
<dbReference type="AlphaFoldDB" id="A0A8J3B929"/>
<evidence type="ECO:0000313" key="4">
    <source>
        <dbReference type="EMBL" id="GGJ89662.1"/>
    </source>
</evidence>